<reference evidence="9" key="2">
    <citation type="journal article" date="2021" name="Microbiome">
        <title>Successional dynamics and alternative stable states in a saline activated sludge microbial community over 9 years.</title>
        <authorList>
            <person name="Wang Y."/>
            <person name="Ye J."/>
            <person name="Ju F."/>
            <person name="Liu L."/>
            <person name="Boyd J.A."/>
            <person name="Deng Y."/>
            <person name="Parks D.H."/>
            <person name="Jiang X."/>
            <person name="Yin X."/>
            <person name="Woodcroft B.J."/>
            <person name="Tyson G.W."/>
            <person name="Hugenholtz P."/>
            <person name="Polz M.F."/>
            <person name="Zhang T."/>
        </authorList>
    </citation>
    <scope>NUCLEOTIDE SEQUENCE</scope>
    <source>
        <strain evidence="9">HKST-UBA02</strain>
    </source>
</reference>
<dbReference type="Pfam" id="PF07499">
    <property type="entry name" value="RuvA_C"/>
    <property type="match status" value="1"/>
</dbReference>
<evidence type="ECO:0000259" key="8">
    <source>
        <dbReference type="Pfam" id="PF07499"/>
    </source>
</evidence>
<comment type="domain">
    <text evidence="6">Has three domains with a flexible linker between the domains II and III and assumes an 'L' shape. Domain III is highly mobile and contacts RuvB.</text>
</comment>
<dbReference type="SUPFAM" id="SSF46929">
    <property type="entry name" value="DNA helicase RuvA subunit, C-terminal domain"/>
    <property type="match status" value="1"/>
</dbReference>
<dbReference type="GO" id="GO:0016787">
    <property type="term" value="F:hydrolase activity"/>
    <property type="evidence" value="ECO:0007669"/>
    <property type="project" value="UniProtKB-KW"/>
</dbReference>
<dbReference type="GO" id="GO:0048476">
    <property type="term" value="C:Holliday junction resolvase complex"/>
    <property type="evidence" value="ECO:0007669"/>
    <property type="project" value="UniProtKB-UniRule"/>
</dbReference>
<evidence type="ECO:0000256" key="4">
    <source>
        <dbReference type="ARBA" id="ARBA00023172"/>
    </source>
</evidence>
<comment type="similarity">
    <text evidence="6">Belongs to the RuvA family.</text>
</comment>
<dbReference type="GO" id="GO:0005737">
    <property type="term" value="C:cytoplasm"/>
    <property type="evidence" value="ECO:0007669"/>
    <property type="project" value="UniProtKB-SubCell"/>
</dbReference>
<dbReference type="GO" id="GO:0006310">
    <property type="term" value="P:DNA recombination"/>
    <property type="evidence" value="ECO:0007669"/>
    <property type="project" value="UniProtKB-UniRule"/>
</dbReference>
<dbReference type="InterPro" id="IPR036267">
    <property type="entry name" value="RuvA_C_sf"/>
</dbReference>
<dbReference type="Pfam" id="PF14520">
    <property type="entry name" value="HHH_5"/>
    <property type="match status" value="1"/>
</dbReference>
<dbReference type="InterPro" id="IPR011114">
    <property type="entry name" value="RuvA_C"/>
</dbReference>
<dbReference type="Proteomes" id="UP000699691">
    <property type="component" value="Unassembled WGS sequence"/>
</dbReference>
<feature type="domain" description="Holliday junction DNA helicase RuvA C-terminal" evidence="8">
    <location>
        <begin position="149"/>
        <end position="186"/>
    </location>
</feature>
<comment type="caution">
    <text evidence="6">Lacks conserved residue(s) required for the propagation of feature annotation.</text>
</comment>
<feature type="domain" description="DNA helicase Holliday junction RuvA type" evidence="7">
    <location>
        <begin position="1"/>
        <end position="62"/>
    </location>
</feature>
<dbReference type="GO" id="GO:0009379">
    <property type="term" value="C:Holliday junction helicase complex"/>
    <property type="evidence" value="ECO:0007669"/>
    <property type="project" value="InterPro"/>
</dbReference>
<dbReference type="SUPFAM" id="SSF50249">
    <property type="entry name" value="Nucleic acid-binding proteins"/>
    <property type="match status" value="1"/>
</dbReference>
<comment type="function">
    <text evidence="6">The RuvA-RuvB-RuvC complex processes Holliday junction (HJ) DNA during genetic recombination and DNA repair, while the RuvA-RuvB complex plays an important role in the rescue of blocked DNA replication forks via replication fork reversal (RFR). RuvA specifically binds to HJ cruciform DNA, conferring on it an open structure. The RuvB hexamer acts as an ATP-dependent pump, pulling dsDNA into and through the RuvAB complex. HJ branch migration allows RuvC to scan DNA until it finds its consensus sequence, where it cleaves and resolves the cruciform DNA.</text>
</comment>
<gene>
    <name evidence="6 9" type="primary">ruvA</name>
    <name evidence="9" type="ORF">KC573_00895</name>
</gene>
<keyword evidence="5 6" id="KW-0234">DNA repair</keyword>
<dbReference type="GO" id="GO:0000400">
    <property type="term" value="F:four-way junction DNA binding"/>
    <property type="evidence" value="ECO:0007669"/>
    <property type="project" value="UniProtKB-UniRule"/>
</dbReference>
<evidence type="ECO:0000256" key="5">
    <source>
        <dbReference type="ARBA" id="ARBA00023204"/>
    </source>
</evidence>
<dbReference type="GO" id="GO:0009378">
    <property type="term" value="F:four-way junction helicase activity"/>
    <property type="evidence" value="ECO:0007669"/>
    <property type="project" value="InterPro"/>
</dbReference>
<keyword evidence="2 6" id="KW-0227">DNA damage</keyword>
<sequence>MFSFISGKIKIISQDSLLVYTNHGLGYDIRVGKKALQAAVVDSDIELFTQVYIRDDYYEVYGFVSEDELRMFEYLTGISGVGPKMAIGVLGEHTVESIKNAILSEDIQTFTSVSGIGKKNASRIILELKPKMGSDASLSNLTEDPRDSELLEALKALGYTEKEIKPMMKDIPSDVSLDEQVKLALRK</sequence>
<evidence type="ECO:0000256" key="2">
    <source>
        <dbReference type="ARBA" id="ARBA00022763"/>
    </source>
</evidence>
<evidence type="ECO:0000259" key="7">
    <source>
        <dbReference type="Pfam" id="PF01330"/>
    </source>
</evidence>
<keyword evidence="4 6" id="KW-0233">DNA recombination</keyword>
<comment type="caution">
    <text evidence="9">The sequence shown here is derived from an EMBL/GenBank/DDBJ whole genome shotgun (WGS) entry which is preliminary data.</text>
</comment>
<evidence type="ECO:0000313" key="10">
    <source>
        <dbReference type="Proteomes" id="UP000699691"/>
    </source>
</evidence>
<dbReference type="Gene3D" id="1.10.150.20">
    <property type="entry name" value="5' to 3' exonuclease, C-terminal subdomain"/>
    <property type="match status" value="1"/>
</dbReference>
<dbReference type="NCBIfam" id="TIGR00084">
    <property type="entry name" value="ruvA"/>
    <property type="match status" value="1"/>
</dbReference>
<keyword evidence="1 6" id="KW-0963">Cytoplasm</keyword>
<dbReference type="HAMAP" id="MF_00031">
    <property type="entry name" value="DNA_HJ_migration_RuvA"/>
    <property type="match status" value="1"/>
</dbReference>
<dbReference type="AlphaFoldDB" id="A0A955RW12"/>
<keyword evidence="3 6" id="KW-0238">DNA-binding</keyword>
<comment type="subunit">
    <text evidence="6">Homotetramer. Forms an RuvA(8)-RuvB(12)-Holliday junction (HJ) complex. HJ DNA is sandwiched between 2 RuvA tetramers; dsDNA enters through RuvA and exits via RuvB. An RuvB hexamer assembles on each DNA strand where it exits the tetramer. Each RuvB hexamer is contacted by two RuvA subunits (via domain III) on 2 adjacent RuvB subunits; this complex drives branch migration. In the full resolvosome a probable DNA-RuvA(4)-RuvB(12)-RuvC(2) complex forms which resolves the HJ.</text>
</comment>
<evidence type="ECO:0000313" key="9">
    <source>
        <dbReference type="EMBL" id="MCA9397359.1"/>
    </source>
</evidence>
<dbReference type="InterPro" id="IPR010994">
    <property type="entry name" value="RuvA_2-like"/>
</dbReference>
<dbReference type="InterPro" id="IPR012340">
    <property type="entry name" value="NA-bd_OB-fold"/>
</dbReference>
<comment type="subcellular location">
    <subcellularLocation>
        <location evidence="6">Cytoplasm</location>
    </subcellularLocation>
</comment>
<organism evidence="9 10">
    <name type="scientific">candidate division WWE3 bacterium</name>
    <dbReference type="NCBI Taxonomy" id="2053526"/>
    <lineage>
        <taxon>Bacteria</taxon>
        <taxon>Katanobacteria</taxon>
    </lineage>
</organism>
<dbReference type="Pfam" id="PF01330">
    <property type="entry name" value="RuvA_N"/>
    <property type="match status" value="1"/>
</dbReference>
<feature type="region of interest" description="Domain I" evidence="6">
    <location>
        <begin position="1"/>
        <end position="64"/>
    </location>
</feature>
<name>A0A955RW12_UNCKA</name>
<proteinExistence type="inferred from homology"/>
<evidence type="ECO:0000256" key="1">
    <source>
        <dbReference type="ARBA" id="ARBA00022490"/>
    </source>
</evidence>
<accession>A0A955RW12</accession>
<keyword evidence="9" id="KW-0378">Hydrolase</keyword>
<reference evidence="9" key="1">
    <citation type="submission" date="2020-04" db="EMBL/GenBank/DDBJ databases">
        <authorList>
            <person name="Zhang T."/>
        </authorList>
    </citation>
    <scope>NUCLEOTIDE SEQUENCE</scope>
    <source>
        <strain evidence="9">HKST-UBA02</strain>
    </source>
</reference>
<dbReference type="GO" id="GO:0006281">
    <property type="term" value="P:DNA repair"/>
    <property type="evidence" value="ECO:0007669"/>
    <property type="project" value="UniProtKB-UniRule"/>
</dbReference>
<feature type="region of interest" description="Domain III" evidence="6">
    <location>
        <begin position="148"/>
        <end position="187"/>
    </location>
</feature>
<evidence type="ECO:0000256" key="6">
    <source>
        <dbReference type="HAMAP-Rule" id="MF_00031"/>
    </source>
</evidence>
<dbReference type="GO" id="GO:0005524">
    <property type="term" value="F:ATP binding"/>
    <property type="evidence" value="ECO:0007669"/>
    <property type="project" value="InterPro"/>
</dbReference>
<protein>
    <recommendedName>
        <fullName evidence="6">Holliday junction branch migration complex subunit RuvA</fullName>
    </recommendedName>
</protein>
<dbReference type="CDD" id="cd14332">
    <property type="entry name" value="UBA_RuvA_C"/>
    <property type="match status" value="1"/>
</dbReference>
<dbReference type="SUPFAM" id="SSF47781">
    <property type="entry name" value="RuvA domain 2-like"/>
    <property type="match status" value="1"/>
</dbReference>
<dbReference type="InterPro" id="IPR013849">
    <property type="entry name" value="DNA_helicase_Holl-junc_RuvA_I"/>
</dbReference>
<dbReference type="EMBL" id="JAGQKY010000023">
    <property type="protein sequence ID" value="MCA9397359.1"/>
    <property type="molecule type" value="Genomic_DNA"/>
</dbReference>
<dbReference type="InterPro" id="IPR000085">
    <property type="entry name" value="RuvA"/>
</dbReference>
<dbReference type="Gene3D" id="2.40.50.140">
    <property type="entry name" value="Nucleic acid-binding proteins"/>
    <property type="match status" value="1"/>
</dbReference>
<evidence type="ECO:0000256" key="3">
    <source>
        <dbReference type="ARBA" id="ARBA00023125"/>
    </source>
</evidence>